<proteinExistence type="predicted"/>
<gene>
    <name evidence="1" type="ORF">BDR25DRAFT_310215</name>
</gene>
<keyword evidence="2" id="KW-1185">Reference proteome</keyword>
<organism evidence="1 2">
    <name type="scientific">Lindgomyces ingoldianus</name>
    <dbReference type="NCBI Taxonomy" id="673940"/>
    <lineage>
        <taxon>Eukaryota</taxon>
        <taxon>Fungi</taxon>
        <taxon>Dikarya</taxon>
        <taxon>Ascomycota</taxon>
        <taxon>Pezizomycotina</taxon>
        <taxon>Dothideomycetes</taxon>
        <taxon>Pleosporomycetidae</taxon>
        <taxon>Pleosporales</taxon>
        <taxon>Lindgomycetaceae</taxon>
        <taxon>Lindgomyces</taxon>
    </lineage>
</organism>
<accession>A0ACB6R8Y3</accession>
<protein>
    <submittedName>
        <fullName evidence="1">Uncharacterized protein</fullName>
    </submittedName>
</protein>
<reference evidence="1" key="1">
    <citation type="journal article" date="2020" name="Stud. Mycol.">
        <title>101 Dothideomycetes genomes: a test case for predicting lifestyles and emergence of pathogens.</title>
        <authorList>
            <person name="Haridas S."/>
            <person name="Albert R."/>
            <person name="Binder M."/>
            <person name="Bloem J."/>
            <person name="Labutti K."/>
            <person name="Salamov A."/>
            <person name="Andreopoulos B."/>
            <person name="Baker S."/>
            <person name="Barry K."/>
            <person name="Bills G."/>
            <person name="Bluhm B."/>
            <person name="Cannon C."/>
            <person name="Castanera R."/>
            <person name="Culley D."/>
            <person name="Daum C."/>
            <person name="Ezra D."/>
            <person name="Gonzalez J."/>
            <person name="Henrissat B."/>
            <person name="Kuo A."/>
            <person name="Liang C."/>
            <person name="Lipzen A."/>
            <person name="Lutzoni F."/>
            <person name="Magnuson J."/>
            <person name="Mondo S."/>
            <person name="Nolan M."/>
            <person name="Ohm R."/>
            <person name="Pangilinan J."/>
            <person name="Park H.-J."/>
            <person name="Ramirez L."/>
            <person name="Alfaro M."/>
            <person name="Sun H."/>
            <person name="Tritt A."/>
            <person name="Yoshinaga Y."/>
            <person name="Zwiers L.-H."/>
            <person name="Turgeon B."/>
            <person name="Goodwin S."/>
            <person name="Spatafora J."/>
            <person name="Crous P."/>
            <person name="Grigoriev I."/>
        </authorList>
    </citation>
    <scope>NUCLEOTIDE SEQUENCE</scope>
    <source>
        <strain evidence="1">ATCC 200398</strain>
    </source>
</reference>
<name>A0ACB6R8Y3_9PLEO</name>
<dbReference type="EMBL" id="MU003495">
    <property type="protein sequence ID" value="KAF2475724.1"/>
    <property type="molecule type" value="Genomic_DNA"/>
</dbReference>
<sequence length="246" mass="26832">MIETLKDMKHGRKDSYGELNLERTASQILHHMEDKDSEDSLESTRSRVLANAKAIYGSTRHLDVISYAPTSSRKIGAAIVEHNPTGRSYIHCSSAKEDTRLAATEHLLVITEDILQRLMDKEGISSSGWLPATAQAQHAAACASVNGSITGSIVPSISGSVPASRRSSVQPQEHIHGSPQPHHNNMVDIFPKPNLIRNNSDMMYPSQPLHIVPRANSDIIAAPKPMPVGRFHAGQGRVKWNLGSES</sequence>
<evidence type="ECO:0000313" key="1">
    <source>
        <dbReference type="EMBL" id="KAF2475724.1"/>
    </source>
</evidence>
<dbReference type="Proteomes" id="UP000799755">
    <property type="component" value="Unassembled WGS sequence"/>
</dbReference>
<comment type="caution">
    <text evidence="1">The sequence shown here is derived from an EMBL/GenBank/DDBJ whole genome shotgun (WGS) entry which is preliminary data.</text>
</comment>
<evidence type="ECO:0000313" key="2">
    <source>
        <dbReference type="Proteomes" id="UP000799755"/>
    </source>
</evidence>